<sequence length="182" mass="21060">MNVVTTPLEDCFVLKPEVFEDERGWFTESFNQKVFEECLGRKIKFVQDNRSFSKNGVLRGLHFQYGEYQQAKLISVEKGAIQDVCVDLRKDSSTYGLYFSIELSDSNKKQLFVPRGFAHGFLVLSNEAIVSYKCDNYYNRSAESGIIYNDLELDIPWNLKGRIPVVSEKDALWPTFQQQPFL</sequence>
<comment type="function">
    <text evidence="2 5">Catalyzes the epimerization of the C3' and C5'positions of dTDP-6-deoxy-D-xylo-4-hexulose, forming dTDP-6-deoxy-L-lyxo-4-hexulose.</text>
</comment>
<dbReference type="InterPro" id="IPR000888">
    <property type="entry name" value="RmlC-like"/>
</dbReference>
<dbReference type="PANTHER" id="PTHR21047">
    <property type="entry name" value="DTDP-6-DEOXY-D-GLUCOSE-3,5 EPIMERASE"/>
    <property type="match status" value="1"/>
</dbReference>
<protein>
    <recommendedName>
        <fullName evidence="4 5">dTDP-4-dehydrorhamnose 3,5-epimerase</fullName>
        <ecNumber evidence="3 5">5.1.3.13</ecNumber>
    </recommendedName>
    <alternativeName>
        <fullName evidence="5">Thymidine diphospho-4-keto-rhamnose 3,5-epimerase</fullName>
    </alternativeName>
</protein>
<evidence type="ECO:0000256" key="3">
    <source>
        <dbReference type="ARBA" id="ARBA00012098"/>
    </source>
</evidence>
<evidence type="ECO:0000313" key="6">
    <source>
        <dbReference type="EMBL" id="NKI31206.1"/>
    </source>
</evidence>
<comment type="caution">
    <text evidence="6">The sequence shown here is derived from an EMBL/GenBank/DDBJ whole genome shotgun (WGS) entry which is preliminary data.</text>
</comment>
<evidence type="ECO:0000313" key="7">
    <source>
        <dbReference type="Proteomes" id="UP000718451"/>
    </source>
</evidence>
<gene>
    <name evidence="6" type="primary">rfbC</name>
    <name evidence="6" type="ORF">HCU67_04565</name>
</gene>
<dbReference type="CDD" id="cd00438">
    <property type="entry name" value="cupin_RmlC"/>
    <property type="match status" value="1"/>
</dbReference>
<dbReference type="EC" id="5.1.3.13" evidence="3 5"/>
<keyword evidence="7" id="KW-1185">Reference proteome</keyword>
<reference evidence="6 7" key="1">
    <citation type="submission" date="2020-04" db="EMBL/GenBank/DDBJ databases">
        <authorList>
            <person name="Yoon J."/>
        </authorList>
    </citation>
    <scope>NUCLEOTIDE SEQUENCE [LARGE SCALE GENOMIC DNA]</scope>
    <source>
        <strain evidence="6 7">DJ-13</strain>
    </source>
</reference>
<dbReference type="PANTHER" id="PTHR21047:SF2">
    <property type="entry name" value="THYMIDINE DIPHOSPHO-4-KETO-RHAMNOSE 3,5-EPIMERASE"/>
    <property type="match status" value="1"/>
</dbReference>
<evidence type="ECO:0000256" key="2">
    <source>
        <dbReference type="ARBA" id="ARBA00001997"/>
    </source>
</evidence>
<evidence type="ECO:0000256" key="1">
    <source>
        <dbReference type="ARBA" id="ARBA00001298"/>
    </source>
</evidence>
<comment type="subunit">
    <text evidence="5">Homodimer.</text>
</comment>
<evidence type="ECO:0000256" key="5">
    <source>
        <dbReference type="RuleBase" id="RU364069"/>
    </source>
</evidence>
<dbReference type="InterPro" id="IPR011051">
    <property type="entry name" value="RmlC_Cupin_sf"/>
</dbReference>
<comment type="similarity">
    <text evidence="5">Belongs to the dTDP-4-dehydrorhamnose 3,5-epimerase family.</text>
</comment>
<dbReference type="EMBL" id="JAAWWL010000001">
    <property type="protein sequence ID" value="NKI31206.1"/>
    <property type="molecule type" value="Genomic_DNA"/>
</dbReference>
<organism evidence="6 7">
    <name type="scientific">Croceivirga thetidis</name>
    <dbReference type="NCBI Taxonomy" id="2721623"/>
    <lineage>
        <taxon>Bacteria</taxon>
        <taxon>Pseudomonadati</taxon>
        <taxon>Bacteroidota</taxon>
        <taxon>Flavobacteriia</taxon>
        <taxon>Flavobacteriales</taxon>
        <taxon>Flavobacteriaceae</taxon>
        <taxon>Croceivirga</taxon>
    </lineage>
</organism>
<dbReference type="NCBIfam" id="TIGR01221">
    <property type="entry name" value="rmlC"/>
    <property type="match status" value="1"/>
</dbReference>
<keyword evidence="5 6" id="KW-0413">Isomerase</keyword>
<accession>A0ABX1GQ93</accession>
<dbReference type="SUPFAM" id="SSF51182">
    <property type="entry name" value="RmlC-like cupins"/>
    <property type="match status" value="1"/>
</dbReference>
<evidence type="ECO:0000256" key="4">
    <source>
        <dbReference type="ARBA" id="ARBA00019595"/>
    </source>
</evidence>
<dbReference type="GO" id="GO:0008830">
    <property type="term" value="F:dTDP-4-dehydrorhamnose 3,5-epimerase activity"/>
    <property type="evidence" value="ECO:0007669"/>
    <property type="project" value="UniProtKB-EC"/>
</dbReference>
<comment type="pathway">
    <text evidence="5">Carbohydrate biosynthesis; dTDP-L-rhamnose biosynthesis.</text>
</comment>
<proteinExistence type="inferred from homology"/>
<dbReference type="InterPro" id="IPR014710">
    <property type="entry name" value="RmlC-like_jellyroll"/>
</dbReference>
<name>A0ABX1GQ93_9FLAO</name>
<dbReference type="Pfam" id="PF00908">
    <property type="entry name" value="dTDP_sugar_isom"/>
    <property type="match status" value="1"/>
</dbReference>
<dbReference type="RefSeq" id="WP_168551392.1">
    <property type="nucleotide sequence ID" value="NZ_JAAWWL010000001.1"/>
</dbReference>
<comment type="catalytic activity">
    <reaction evidence="1 5">
        <text>dTDP-4-dehydro-6-deoxy-alpha-D-glucose = dTDP-4-dehydro-beta-L-rhamnose</text>
        <dbReference type="Rhea" id="RHEA:16969"/>
        <dbReference type="ChEBI" id="CHEBI:57649"/>
        <dbReference type="ChEBI" id="CHEBI:62830"/>
        <dbReference type="EC" id="5.1.3.13"/>
    </reaction>
</comment>
<dbReference type="Proteomes" id="UP000718451">
    <property type="component" value="Unassembled WGS sequence"/>
</dbReference>
<dbReference type="Gene3D" id="2.60.120.10">
    <property type="entry name" value="Jelly Rolls"/>
    <property type="match status" value="1"/>
</dbReference>